<dbReference type="PANTHER" id="PTHR18952">
    <property type="entry name" value="CARBONIC ANHYDRASE"/>
    <property type="match status" value="1"/>
</dbReference>
<dbReference type="GO" id="GO:0004089">
    <property type="term" value="F:carbonate dehydratase activity"/>
    <property type="evidence" value="ECO:0007669"/>
    <property type="project" value="InterPro"/>
</dbReference>
<dbReference type="Gene3D" id="3.10.200.10">
    <property type="entry name" value="Alpha carbonic anhydrase"/>
    <property type="match status" value="1"/>
</dbReference>
<evidence type="ECO:0000313" key="3">
    <source>
        <dbReference type="EMBL" id="CRK88750.1"/>
    </source>
</evidence>
<dbReference type="CDD" id="cd00326">
    <property type="entry name" value="alpha_CA"/>
    <property type="match status" value="1"/>
</dbReference>
<evidence type="ECO:0000259" key="2">
    <source>
        <dbReference type="PROSITE" id="PS51144"/>
    </source>
</evidence>
<dbReference type="AlphaFoldDB" id="A0A1J1HQJ8"/>
<evidence type="ECO:0000256" key="1">
    <source>
        <dbReference type="ARBA" id="ARBA00010718"/>
    </source>
</evidence>
<organism evidence="3 4">
    <name type="scientific">Clunio marinus</name>
    <dbReference type="NCBI Taxonomy" id="568069"/>
    <lineage>
        <taxon>Eukaryota</taxon>
        <taxon>Metazoa</taxon>
        <taxon>Ecdysozoa</taxon>
        <taxon>Arthropoda</taxon>
        <taxon>Hexapoda</taxon>
        <taxon>Insecta</taxon>
        <taxon>Pterygota</taxon>
        <taxon>Neoptera</taxon>
        <taxon>Endopterygota</taxon>
        <taxon>Diptera</taxon>
        <taxon>Nematocera</taxon>
        <taxon>Chironomoidea</taxon>
        <taxon>Chironomidae</taxon>
        <taxon>Clunio</taxon>
    </lineage>
</organism>
<dbReference type="Proteomes" id="UP000183832">
    <property type="component" value="Unassembled WGS sequence"/>
</dbReference>
<reference evidence="3 4" key="1">
    <citation type="submission" date="2015-04" db="EMBL/GenBank/DDBJ databases">
        <authorList>
            <person name="Syromyatnikov M.Y."/>
            <person name="Popov V.N."/>
        </authorList>
    </citation>
    <scope>NUCLEOTIDE SEQUENCE [LARGE SCALE GENOMIC DNA]</scope>
</reference>
<keyword evidence="4" id="KW-1185">Reference proteome</keyword>
<gene>
    <name evidence="3" type="ORF">CLUMA_CG002486</name>
</gene>
<protein>
    <submittedName>
        <fullName evidence="3">CLUMA_CG002486, isoform A</fullName>
    </submittedName>
</protein>
<feature type="domain" description="Alpha-carbonic anhydrase" evidence="2">
    <location>
        <begin position="1"/>
        <end position="243"/>
    </location>
</feature>
<proteinExistence type="inferred from homology"/>
<dbReference type="PROSITE" id="PS51144">
    <property type="entry name" value="ALPHA_CA_2"/>
    <property type="match status" value="1"/>
</dbReference>
<dbReference type="PANTHER" id="PTHR18952:SF114">
    <property type="entry name" value="CARBONIC ANHYDRASE 3, ISOFORM A"/>
    <property type="match status" value="1"/>
</dbReference>
<dbReference type="InterPro" id="IPR036398">
    <property type="entry name" value="CA_dom_sf"/>
</dbReference>
<sequence length="250" mass="28539">MSTAHVQSPIALQLRDCEFEDDATPLEYVGHWDKVGGCAEIINTGSSAMITFPNRNKKPYIIGGPLKQKFIFEQIHFHWGDCNDFGCEHLLDGNTYSMEGHLVHYNSKYKNFQEAVDKPDGLAVTGFFFQAAGEKDCVEFRKISDAVERVEKTNSKARVTSDCLSFLKLQELNKHYYSYRGSLTTPPYFASVQWIVYRTPIYVSEKQIAAFRSLRSQDGGKCIVNNYRDIQQPVNNPKIIFTRNVLKSKL</sequence>
<dbReference type="OrthoDB" id="429145at2759"/>
<dbReference type="SUPFAM" id="SSF51069">
    <property type="entry name" value="Carbonic anhydrase"/>
    <property type="match status" value="1"/>
</dbReference>
<dbReference type="Pfam" id="PF00194">
    <property type="entry name" value="Carb_anhydrase"/>
    <property type="match status" value="1"/>
</dbReference>
<name>A0A1J1HQJ8_9DIPT</name>
<comment type="similarity">
    <text evidence="1">Belongs to the alpha-carbonic anhydrase family.</text>
</comment>
<dbReference type="GO" id="GO:0008270">
    <property type="term" value="F:zinc ion binding"/>
    <property type="evidence" value="ECO:0007669"/>
    <property type="project" value="InterPro"/>
</dbReference>
<dbReference type="InterPro" id="IPR023561">
    <property type="entry name" value="Carbonic_anhydrase_a-class"/>
</dbReference>
<dbReference type="EMBL" id="CVRI01000010">
    <property type="protein sequence ID" value="CRK88750.1"/>
    <property type="molecule type" value="Genomic_DNA"/>
</dbReference>
<dbReference type="STRING" id="568069.A0A1J1HQJ8"/>
<dbReference type="InterPro" id="IPR001148">
    <property type="entry name" value="CA_dom"/>
</dbReference>
<dbReference type="GO" id="GO:0005737">
    <property type="term" value="C:cytoplasm"/>
    <property type="evidence" value="ECO:0007669"/>
    <property type="project" value="TreeGrafter"/>
</dbReference>
<evidence type="ECO:0000313" key="4">
    <source>
        <dbReference type="Proteomes" id="UP000183832"/>
    </source>
</evidence>
<dbReference type="SMART" id="SM01057">
    <property type="entry name" value="Carb_anhydrase"/>
    <property type="match status" value="1"/>
</dbReference>
<accession>A0A1J1HQJ8</accession>